<dbReference type="EMBL" id="AQGS01000906">
    <property type="protein sequence ID" value="EPS36466.1"/>
    <property type="molecule type" value="Genomic_DNA"/>
</dbReference>
<dbReference type="eggNOG" id="ENOG502SRS2">
    <property type="taxonomic scope" value="Eukaryota"/>
</dbReference>
<dbReference type="AlphaFoldDB" id="S8A5R7"/>
<keyword evidence="4" id="KW-1185">Reference proteome</keyword>
<dbReference type="InterPro" id="IPR036291">
    <property type="entry name" value="NAD(P)-bd_dom_sf"/>
</dbReference>
<evidence type="ECO:0000256" key="1">
    <source>
        <dbReference type="ARBA" id="ARBA00004370"/>
    </source>
</evidence>
<dbReference type="PANTHER" id="PTHR14097">
    <property type="entry name" value="OXIDOREDUCTASE HTATIP2"/>
    <property type="match status" value="1"/>
</dbReference>
<sequence>MKVIVTGGTGFLGSEMLRACVANKHITSVIALSRRDLGAEFQNEPKITTIKTTDFGSYSDEDLAKMKGAIGCLWTMGTTPDKARALSHEQLIESEQGWPTRSAEIFSKLPEGRKFTFVYTSGWLVPNADALDKPLWIAEDMRKVRGYTEKKLFDLAAEGKVDTVVAKPKFITTGETLWGRLTAGYFTVRKEAMAALYIDTVLNPGEKKLLSNDDLRSMGAAALEKFAKEK</sequence>
<dbReference type="SUPFAM" id="SSF51735">
    <property type="entry name" value="NAD(P)-binding Rossmann-fold domains"/>
    <property type="match status" value="1"/>
</dbReference>
<evidence type="ECO:0000313" key="4">
    <source>
        <dbReference type="Proteomes" id="UP000015100"/>
    </source>
</evidence>
<dbReference type="Proteomes" id="UP000015100">
    <property type="component" value="Unassembled WGS sequence"/>
</dbReference>
<dbReference type="Pfam" id="PF01370">
    <property type="entry name" value="Epimerase"/>
    <property type="match status" value="1"/>
</dbReference>
<dbReference type="STRING" id="1284197.S8A5R7"/>
<dbReference type="HOGENOM" id="CLU_071330_0_1_1"/>
<reference evidence="3 4" key="1">
    <citation type="journal article" date="2013" name="PLoS Genet.">
        <title>Genomic mechanisms accounting for the adaptation to parasitism in nematode-trapping fungi.</title>
        <authorList>
            <person name="Meerupati T."/>
            <person name="Andersson K.M."/>
            <person name="Friman E."/>
            <person name="Kumar D."/>
            <person name="Tunlid A."/>
            <person name="Ahren D."/>
        </authorList>
    </citation>
    <scope>NUCLEOTIDE SEQUENCE [LARGE SCALE GENOMIC DNA]</scope>
    <source>
        <strain evidence="3 4">CBS 200.50</strain>
    </source>
</reference>
<comment type="subcellular location">
    <subcellularLocation>
        <location evidence="1">Membrane</location>
    </subcellularLocation>
</comment>
<evidence type="ECO:0000313" key="3">
    <source>
        <dbReference type="EMBL" id="EPS36466.1"/>
    </source>
</evidence>
<comment type="caution">
    <text evidence="3">The sequence shown here is derived from an EMBL/GenBank/DDBJ whole genome shotgun (WGS) entry which is preliminary data.</text>
</comment>
<evidence type="ECO:0000259" key="2">
    <source>
        <dbReference type="Pfam" id="PF01370"/>
    </source>
</evidence>
<organism evidence="3 4">
    <name type="scientific">Dactylellina haptotyla (strain CBS 200.50)</name>
    <name type="common">Nematode-trapping fungus</name>
    <name type="synonym">Monacrosporium haptotylum</name>
    <dbReference type="NCBI Taxonomy" id="1284197"/>
    <lineage>
        <taxon>Eukaryota</taxon>
        <taxon>Fungi</taxon>
        <taxon>Dikarya</taxon>
        <taxon>Ascomycota</taxon>
        <taxon>Pezizomycotina</taxon>
        <taxon>Orbiliomycetes</taxon>
        <taxon>Orbiliales</taxon>
        <taxon>Orbiliaceae</taxon>
        <taxon>Dactylellina</taxon>
    </lineage>
</organism>
<dbReference type="OrthoDB" id="3535423at2759"/>
<proteinExistence type="predicted"/>
<dbReference type="PANTHER" id="PTHR14097:SF9">
    <property type="entry name" value="EPIMERASE, PUTATIVE (AFU_ORTHOLOGUE AFUA_8G07320)-RELATED"/>
    <property type="match status" value="1"/>
</dbReference>
<reference evidence="4" key="2">
    <citation type="submission" date="2013-04" db="EMBL/GenBank/DDBJ databases">
        <title>Genomic mechanisms accounting for the adaptation to parasitism in nematode-trapping fungi.</title>
        <authorList>
            <person name="Ahren D.G."/>
        </authorList>
    </citation>
    <scope>NUCLEOTIDE SEQUENCE [LARGE SCALE GENOMIC DNA]</scope>
    <source>
        <strain evidence="4">CBS 200.50</strain>
    </source>
</reference>
<accession>S8A5R7</accession>
<dbReference type="InterPro" id="IPR001509">
    <property type="entry name" value="Epimerase_deHydtase"/>
</dbReference>
<feature type="domain" description="NAD-dependent epimerase/dehydratase" evidence="2">
    <location>
        <begin position="3"/>
        <end position="53"/>
    </location>
</feature>
<protein>
    <recommendedName>
        <fullName evidence="2">NAD-dependent epimerase/dehydratase domain-containing protein</fullName>
    </recommendedName>
</protein>
<dbReference type="Gene3D" id="3.40.50.720">
    <property type="entry name" value="NAD(P)-binding Rossmann-like Domain"/>
    <property type="match status" value="1"/>
</dbReference>
<gene>
    <name evidence="3" type="ORF">H072_10014</name>
</gene>
<name>S8A5R7_DACHA</name>
<dbReference type="GO" id="GO:0016020">
    <property type="term" value="C:membrane"/>
    <property type="evidence" value="ECO:0007669"/>
    <property type="project" value="UniProtKB-SubCell"/>
</dbReference>